<reference evidence="3 4" key="1">
    <citation type="submission" date="2019-05" db="EMBL/GenBank/DDBJ databases">
        <title>Draft genome sequence of Actinomadura geliboluensis A8036.</title>
        <authorList>
            <person name="Saricaoglu S."/>
            <person name="Isik K."/>
        </authorList>
    </citation>
    <scope>NUCLEOTIDE SEQUENCE [LARGE SCALE GENOMIC DNA]</scope>
    <source>
        <strain evidence="3 4">A8036</strain>
    </source>
</reference>
<proteinExistence type="predicted"/>
<dbReference type="Proteomes" id="UP000305238">
    <property type="component" value="Unassembled WGS sequence"/>
</dbReference>
<dbReference type="OrthoDB" id="3211207at2"/>
<keyword evidence="2" id="KW-1133">Transmembrane helix</keyword>
<gene>
    <name evidence="3" type="ORF">ETD96_13260</name>
</gene>
<name>A0A5S4H5E4_9ACTN</name>
<dbReference type="RefSeq" id="WP_138636632.1">
    <property type="nucleotide sequence ID" value="NZ_VCKZ01000076.1"/>
</dbReference>
<sequence length="322" mass="33064">MHGQAPEGPGQQPPFPPPGQQFPPPGQQFPPPGQPFAGPPAKKPSPLVWVGVAAAAVLIVGCLGFMLVKGTGAPSGPVKAGDCVDTGFGADDGNRIPASLRVRCEGSDAKAKVLKITDEGKATGLRVTSRSEPDCPAGTDGVTNVRGEKTDENYFEACVRNVKGPHPGDPGAGGAFLSVGDCVSSGSIGFGKEQACAKPGWYGKIIARVDAERSCPAQTLEVMKMRSFSGSLAKPVLCLGPGGGVLSPGECIGDPSFKVGDLDKADCGSSQAVAKVVGRVATQQECPAEATHFMTSEGAYRPVLCLKKMRPTLTEKLRSLPG</sequence>
<feature type="compositionally biased region" description="Low complexity" evidence="1">
    <location>
        <begin position="1"/>
        <end position="10"/>
    </location>
</feature>
<evidence type="ECO:0000313" key="4">
    <source>
        <dbReference type="Proteomes" id="UP000305238"/>
    </source>
</evidence>
<comment type="caution">
    <text evidence="3">The sequence shown here is derived from an EMBL/GenBank/DDBJ whole genome shotgun (WGS) entry which is preliminary data.</text>
</comment>
<organism evidence="3 4">
    <name type="scientific">Actinomadura geliboluensis</name>
    <dbReference type="NCBI Taxonomy" id="882440"/>
    <lineage>
        <taxon>Bacteria</taxon>
        <taxon>Bacillati</taxon>
        <taxon>Actinomycetota</taxon>
        <taxon>Actinomycetes</taxon>
        <taxon>Streptosporangiales</taxon>
        <taxon>Thermomonosporaceae</taxon>
        <taxon>Actinomadura</taxon>
    </lineage>
</organism>
<feature type="region of interest" description="Disordered" evidence="1">
    <location>
        <begin position="1"/>
        <end position="40"/>
    </location>
</feature>
<evidence type="ECO:0000256" key="1">
    <source>
        <dbReference type="SAM" id="MobiDB-lite"/>
    </source>
</evidence>
<keyword evidence="2" id="KW-0812">Transmembrane</keyword>
<feature type="compositionally biased region" description="Pro residues" evidence="1">
    <location>
        <begin position="11"/>
        <end position="40"/>
    </location>
</feature>
<evidence type="ECO:0000256" key="2">
    <source>
        <dbReference type="SAM" id="Phobius"/>
    </source>
</evidence>
<dbReference type="AlphaFoldDB" id="A0A5S4H5E4"/>
<accession>A0A5S4H5E4</accession>
<keyword evidence="4" id="KW-1185">Reference proteome</keyword>
<feature type="transmembrane region" description="Helical" evidence="2">
    <location>
        <begin position="47"/>
        <end position="68"/>
    </location>
</feature>
<protein>
    <submittedName>
        <fullName evidence="3">Uncharacterized protein</fullName>
    </submittedName>
</protein>
<keyword evidence="2" id="KW-0472">Membrane</keyword>
<dbReference type="EMBL" id="VCKZ01000076">
    <property type="protein sequence ID" value="TMR39964.1"/>
    <property type="molecule type" value="Genomic_DNA"/>
</dbReference>
<evidence type="ECO:0000313" key="3">
    <source>
        <dbReference type="EMBL" id="TMR39964.1"/>
    </source>
</evidence>